<dbReference type="EMBL" id="AGRJ01000064">
    <property type="protein sequence ID" value="EHO53351.1"/>
    <property type="molecule type" value="Genomic_DNA"/>
</dbReference>
<dbReference type="HOGENOM" id="CLU_2916804_0_0_9"/>
<evidence type="ECO:0000256" key="1">
    <source>
        <dbReference type="SAM" id="MobiDB-lite"/>
    </source>
</evidence>
<name>H1LDF5_9LACO</name>
<proteinExistence type="predicted"/>
<gene>
    <name evidence="2" type="ORF">HMPREF9104_00619</name>
</gene>
<dbReference type="Proteomes" id="UP000005025">
    <property type="component" value="Unassembled WGS sequence"/>
</dbReference>
<protein>
    <submittedName>
        <fullName evidence="2">Uncharacterized protein</fullName>
    </submittedName>
</protein>
<feature type="region of interest" description="Disordered" evidence="1">
    <location>
        <begin position="33"/>
        <end position="61"/>
    </location>
</feature>
<reference evidence="2 3" key="1">
    <citation type="submission" date="2011-09" db="EMBL/GenBank/DDBJ databases">
        <authorList>
            <person name="Weinstock G."/>
            <person name="Sodergren E."/>
            <person name="Clifton S."/>
            <person name="Fulton L."/>
            <person name="Fulton B."/>
            <person name="Courtney L."/>
            <person name="Fronick C."/>
            <person name="Harrison M."/>
            <person name="Strong C."/>
            <person name="Farmer C."/>
            <person name="Delahaunty K."/>
            <person name="Markovic C."/>
            <person name="Hall O."/>
            <person name="Minx P."/>
            <person name="Tomlinson C."/>
            <person name="Mitreva M."/>
            <person name="Hou S."/>
            <person name="Chen J."/>
            <person name="Wollam A."/>
            <person name="Pepin K.H."/>
            <person name="Johnson M."/>
            <person name="Bhonagiri V."/>
            <person name="Zhang X."/>
            <person name="Suruliraj S."/>
            <person name="Warren W."/>
            <person name="Chinwalla A."/>
            <person name="Mardis E.R."/>
            <person name="Wilson R.K."/>
        </authorList>
    </citation>
    <scope>NUCLEOTIDE SEQUENCE [LARGE SCALE GENOMIC DNA]</scope>
    <source>
        <strain evidence="2 3">F0435</strain>
    </source>
</reference>
<feature type="compositionally biased region" description="Basic and acidic residues" evidence="1">
    <location>
        <begin position="33"/>
        <end position="52"/>
    </location>
</feature>
<comment type="caution">
    <text evidence="2">The sequence shown here is derived from an EMBL/GenBank/DDBJ whole genome shotgun (WGS) entry which is preliminary data.</text>
</comment>
<organism evidence="2 3">
    <name type="scientific">Lentilactobacillus kisonensis F0435</name>
    <dbReference type="NCBI Taxonomy" id="797516"/>
    <lineage>
        <taxon>Bacteria</taxon>
        <taxon>Bacillati</taxon>
        <taxon>Bacillota</taxon>
        <taxon>Bacilli</taxon>
        <taxon>Lactobacillales</taxon>
        <taxon>Lactobacillaceae</taxon>
        <taxon>Lentilactobacillus</taxon>
    </lineage>
</organism>
<accession>H1LDF5</accession>
<dbReference type="AlphaFoldDB" id="H1LDF5"/>
<evidence type="ECO:0000313" key="2">
    <source>
        <dbReference type="EMBL" id="EHO53351.1"/>
    </source>
</evidence>
<sequence length="61" mass="6800">MKVLDASHKEIELRDLDDDDDVVNVDALSKLAQKKDQEAKDKKAAADQEETKSTNVNNSND</sequence>
<dbReference type="STRING" id="797516.HMPREF9104_00619"/>
<dbReference type="PATRIC" id="fig|797516.3.peg.561"/>
<evidence type="ECO:0000313" key="3">
    <source>
        <dbReference type="Proteomes" id="UP000005025"/>
    </source>
</evidence>